<keyword evidence="3" id="KW-1185">Reference proteome</keyword>
<comment type="caution">
    <text evidence="2">The sequence shown here is derived from an EMBL/GenBank/DDBJ whole genome shotgun (WGS) entry which is preliminary data.</text>
</comment>
<protein>
    <submittedName>
        <fullName evidence="2">Alpha/beta hydrolase</fullName>
    </submittedName>
</protein>
<proteinExistence type="predicted"/>
<sequence>MSFEPAPLFLDRHPGPPGGQAHWAMTSDGLRVRVAHWNASAPKGTVLLFPGRTEYVEKYAPVASELAARGLATVTIDWRGQGLADRMLDEVRTGHVIDFLDYQKDLACMVALAREMDLPQPWFLLGHSMGGCIGLRSLYEGVPVKAAAFTGPMWGIRIARHLRPVAWVLSQVMPRLGHGHRLPPGTKLTSYVMSDPFEDNLLTRDREMWDMMVDQLNAHPDLSLGGPSLTWLREALSETEALSRMQAPDLPCIAFMGTNERIVHTDRVIRRMDSWPKGDLVMVEDGEHEVMMEGPAKRGPIFDRMVKTFFDAA</sequence>
<evidence type="ECO:0000313" key="3">
    <source>
        <dbReference type="Proteomes" id="UP001165396"/>
    </source>
</evidence>
<dbReference type="PANTHER" id="PTHR11614">
    <property type="entry name" value="PHOSPHOLIPASE-RELATED"/>
    <property type="match status" value="1"/>
</dbReference>
<reference evidence="2" key="1">
    <citation type="submission" date="2022-07" db="EMBL/GenBank/DDBJ databases">
        <title>Pseudosulfitobacter sp. strain AP-MA-4, whole genome sequence.</title>
        <authorList>
            <person name="Jiang Y."/>
        </authorList>
    </citation>
    <scope>NUCLEOTIDE SEQUENCE</scope>
    <source>
        <strain evidence="2">AP-MA-4</strain>
    </source>
</reference>
<dbReference type="Pfam" id="PF12146">
    <property type="entry name" value="Hydrolase_4"/>
    <property type="match status" value="1"/>
</dbReference>
<name>A0ABT1YZJ2_9RHOB</name>
<dbReference type="Proteomes" id="UP001165396">
    <property type="component" value="Unassembled WGS sequence"/>
</dbReference>
<dbReference type="GO" id="GO:0016787">
    <property type="term" value="F:hydrolase activity"/>
    <property type="evidence" value="ECO:0007669"/>
    <property type="project" value="UniProtKB-KW"/>
</dbReference>
<dbReference type="EMBL" id="JANKJG010000004">
    <property type="protein sequence ID" value="MCR8826308.1"/>
    <property type="molecule type" value="Genomic_DNA"/>
</dbReference>
<evidence type="ECO:0000313" key="2">
    <source>
        <dbReference type="EMBL" id="MCR8826308.1"/>
    </source>
</evidence>
<keyword evidence="2" id="KW-0378">Hydrolase</keyword>
<dbReference type="InterPro" id="IPR022742">
    <property type="entry name" value="Hydrolase_4"/>
</dbReference>
<dbReference type="Gene3D" id="3.40.50.1820">
    <property type="entry name" value="alpha/beta hydrolase"/>
    <property type="match status" value="1"/>
</dbReference>
<dbReference type="RefSeq" id="WP_258293999.1">
    <property type="nucleotide sequence ID" value="NZ_JANKJG010000004.1"/>
</dbReference>
<gene>
    <name evidence="2" type="ORF">NTA49_07140</name>
</gene>
<accession>A0ABT1YZJ2</accession>
<dbReference type="InterPro" id="IPR029058">
    <property type="entry name" value="AB_hydrolase_fold"/>
</dbReference>
<dbReference type="InterPro" id="IPR051044">
    <property type="entry name" value="MAG_DAG_Lipase"/>
</dbReference>
<organism evidence="2 3">
    <name type="scientific">Pseudosulfitobacter koreensis</name>
    <dbReference type="NCBI Taxonomy" id="2968472"/>
    <lineage>
        <taxon>Bacteria</taxon>
        <taxon>Pseudomonadati</taxon>
        <taxon>Pseudomonadota</taxon>
        <taxon>Alphaproteobacteria</taxon>
        <taxon>Rhodobacterales</taxon>
        <taxon>Roseobacteraceae</taxon>
        <taxon>Pseudosulfitobacter</taxon>
    </lineage>
</organism>
<evidence type="ECO:0000259" key="1">
    <source>
        <dbReference type="Pfam" id="PF12146"/>
    </source>
</evidence>
<feature type="domain" description="Serine aminopeptidase S33" evidence="1">
    <location>
        <begin position="41"/>
        <end position="293"/>
    </location>
</feature>
<dbReference type="SUPFAM" id="SSF53474">
    <property type="entry name" value="alpha/beta-Hydrolases"/>
    <property type="match status" value="1"/>
</dbReference>